<dbReference type="GO" id="GO:0071949">
    <property type="term" value="F:FAD binding"/>
    <property type="evidence" value="ECO:0007669"/>
    <property type="project" value="InterPro"/>
</dbReference>
<dbReference type="PANTHER" id="PTHR42685:SF22">
    <property type="entry name" value="CONDITIONED MEDIUM FACTOR RECEPTOR 1"/>
    <property type="match status" value="1"/>
</dbReference>
<reference evidence="2 3" key="1">
    <citation type="submission" date="2019-12" db="EMBL/GenBank/DDBJ databases">
        <title>Genomic-based taxomic classification of the family Erythrobacteraceae.</title>
        <authorList>
            <person name="Xu L."/>
        </authorList>
    </citation>
    <scope>NUCLEOTIDE SEQUENCE [LARGE SCALE GENOMIC DNA]</scope>
    <source>
        <strain evidence="2 3">JCM 17802</strain>
    </source>
</reference>
<dbReference type="Proteomes" id="UP000468943">
    <property type="component" value="Unassembled WGS sequence"/>
</dbReference>
<gene>
    <name evidence="2" type="ORF">GRI36_12985</name>
</gene>
<feature type="domain" description="FAD-binding" evidence="1">
    <location>
        <begin position="7"/>
        <end position="328"/>
    </location>
</feature>
<dbReference type="Pfam" id="PF01494">
    <property type="entry name" value="FAD_binding_3"/>
    <property type="match status" value="1"/>
</dbReference>
<evidence type="ECO:0000313" key="3">
    <source>
        <dbReference type="Proteomes" id="UP000468943"/>
    </source>
</evidence>
<dbReference type="SUPFAM" id="SSF51905">
    <property type="entry name" value="FAD/NAD(P)-binding domain"/>
    <property type="match status" value="1"/>
</dbReference>
<dbReference type="GO" id="GO:0016628">
    <property type="term" value="F:oxidoreductase activity, acting on the CH-CH group of donors, NAD or NADP as acceptor"/>
    <property type="evidence" value="ECO:0007669"/>
    <property type="project" value="InterPro"/>
</dbReference>
<organism evidence="2 3">
    <name type="scientific">Pontixanthobacter gangjinensis</name>
    <dbReference type="NCBI Taxonomy" id="1028742"/>
    <lineage>
        <taxon>Bacteria</taxon>
        <taxon>Pseudomonadati</taxon>
        <taxon>Pseudomonadota</taxon>
        <taxon>Alphaproteobacteria</taxon>
        <taxon>Sphingomonadales</taxon>
        <taxon>Erythrobacteraceae</taxon>
        <taxon>Pontixanthobacter</taxon>
    </lineage>
</organism>
<dbReference type="Gene3D" id="3.50.50.60">
    <property type="entry name" value="FAD/NAD(P)-binding domain"/>
    <property type="match status" value="1"/>
</dbReference>
<dbReference type="NCBIfam" id="TIGR02032">
    <property type="entry name" value="GG-red-SF"/>
    <property type="match status" value="1"/>
</dbReference>
<dbReference type="InterPro" id="IPR002938">
    <property type="entry name" value="FAD-bd"/>
</dbReference>
<dbReference type="InterPro" id="IPR036188">
    <property type="entry name" value="FAD/NAD-bd_sf"/>
</dbReference>
<sequence>MKSSGRFDVIVVGGGPSGSTMAWSLASRGISVAVIERSTFPREKVCGDFVEPAGLRIIDKMGCTEALDLGGRTAINKVRAYYGPHIAYQNEVAYYEGEMAMPPYGHVVPRDQLDTALLENAARAGASVFQGAAVKQVRRENGLMSVTTKTNKGTSELIAPVVVGADGVQSVVAAHAGLRRDDKKHIGISQRVYLEGVEMDESEACIWFDEDHYPGYGWVFPAGDGRANAGMGMLSETTERFDISLQKCFRESLDRLKFRHPSCANATMCSKPLGGAVHMYGGITRNHFAGGLLVGDAGGFVDPMTAEGITQGMESSIIGAKTIAEALERGRFEQADFARFDQDFRSYFDHGMLYLSFYATMMRNRHFGDFFLSMTQQGFERAQHDREFARLSGTGFGGLNVQPAAMAAQIWYGIARHILDGGKAVLADLLAGRGVPLDGFVGDWNLWQCGWRASVSADVGWHMDWLGDIVHAASKLGPSFTQKENPRLKGPFEMEFGS</sequence>
<dbReference type="AlphaFoldDB" id="A0A6I4SPF9"/>
<dbReference type="InterPro" id="IPR050407">
    <property type="entry name" value="Geranylgeranyl_reductase"/>
</dbReference>
<name>A0A6I4SPF9_9SPHN</name>
<proteinExistence type="predicted"/>
<comment type="caution">
    <text evidence="2">The sequence shown here is derived from an EMBL/GenBank/DDBJ whole genome shotgun (WGS) entry which is preliminary data.</text>
</comment>
<dbReference type="RefSeq" id="WP_160598834.1">
    <property type="nucleotide sequence ID" value="NZ_WTYS01000001.1"/>
</dbReference>
<dbReference type="InterPro" id="IPR011777">
    <property type="entry name" value="Geranylgeranyl_Rdtase_fam"/>
</dbReference>
<keyword evidence="3" id="KW-1185">Reference proteome</keyword>
<evidence type="ECO:0000313" key="2">
    <source>
        <dbReference type="EMBL" id="MXO57791.1"/>
    </source>
</evidence>
<dbReference type="OrthoDB" id="417034at2"/>
<evidence type="ECO:0000259" key="1">
    <source>
        <dbReference type="Pfam" id="PF01494"/>
    </source>
</evidence>
<accession>A0A6I4SPF9</accession>
<dbReference type="PRINTS" id="PR00420">
    <property type="entry name" value="RNGMNOXGNASE"/>
</dbReference>
<protein>
    <submittedName>
        <fullName evidence="2">Geranylgeranyl reductase family protein</fullName>
    </submittedName>
</protein>
<dbReference type="EMBL" id="WTYS01000001">
    <property type="protein sequence ID" value="MXO57791.1"/>
    <property type="molecule type" value="Genomic_DNA"/>
</dbReference>
<dbReference type="PANTHER" id="PTHR42685">
    <property type="entry name" value="GERANYLGERANYL DIPHOSPHATE REDUCTASE"/>
    <property type="match status" value="1"/>
</dbReference>